<gene>
    <name evidence="1" type="ORF">MENT_LOCUS45127</name>
</gene>
<comment type="caution">
    <text evidence="1">The sequence shown here is derived from an EMBL/GenBank/DDBJ whole genome shotgun (WGS) entry which is preliminary data.</text>
</comment>
<dbReference type="EMBL" id="CAJEWN010000933">
    <property type="protein sequence ID" value="CAD2192249.1"/>
    <property type="molecule type" value="Genomic_DNA"/>
</dbReference>
<name>A0A6V7WYV0_MELEN</name>
<reference evidence="1 2" key="1">
    <citation type="submission" date="2020-08" db="EMBL/GenBank/DDBJ databases">
        <authorList>
            <person name="Koutsovoulos G."/>
            <person name="Danchin GJ E."/>
        </authorList>
    </citation>
    <scope>NUCLEOTIDE SEQUENCE [LARGE SCALE GENOMIC DNA]</scope>
</reference>
<accession>A0A6V7WYV0</accession>
<evidence type="ECO:0000313" key="1">
    <source>
        <dbReference type="EMBL" id="CAD2192249.1"/>
    </source>
</evidence>
<proteinExistence type="predicted"/>
<dbReference type="Proteomes" id="UP000580250">
    <property type="component" value="Unassembled WGS sequence"/>
</dbReference>
<evidence type="ECO:0000313" key="2">
    <source>
        <dbReference type="Proteomes" id="UP000580250"/>
    </source>
</evidence>
<protein>
    <submittedName>
        <fullName evidence="1">Uncharacterized protein</fullName>
    </submittedName>
</protein>
<sequence length="49" mass="5984">MNRNKNQQQNISKMSVKQTKPMPLELLVNIFREAGNLYFNELRKWYLKK</sequence>
<organism evidence="1 2">
    <name type="scientific">Meloidogyne enterolobii</name>
    <name type="common">Root-knot nematode worm</name>
    <name type="synonym">Meloidogyne mayaguensis</name>
    <dbReference type="NCBI Taxonomy" id="390850"/>
    <lineage>
        <taxon>Eukaryota</taxon>
        <taxon>Metazoa</taxon>
        <taxon>Ecdysozoa</taxon>
        <taxon>Nematoda</taxon>
        <taxon>Chromadorea</taxon>
        <taxon>Rhabditida</taxon>
        <taxon>Tylenchina</taxon>
        <taxon>Tylenchomorpha</taxon>
        <taxon>Tylenchoidea</taxon>
        <taxon>Meloidogynidae</taxon>
        <taxon>Meloidogyninae</taxon>
        <taxon>Meloidogyne</taxon>
    </lineage>
</organism>
<dbReference type="AlphaFoldDB" id="A0A6V7WYV0"/>